<organism evidence="1 2">
    <name type="scientific">Henosepilachna vigintioctopunctata</name>
    <dbReference type="NCBI Taxonomy" id="420089"/>
    <lineage>
        <taxon>Eukaryota</taxon>
        <taxon>Metazoa</taxon>
        <taxon>Ecdysozoa</taxon>
        <taxon>Arthropoda</taxon>
        <taxon>Hexapoda</taxon>
        <taxon>Insecta</taxon>
        <taxon>Pterygota</taxon>
        <taxon>Neoptera</taxon>
        <taxon>Endopterygota</taxon>
        <taxon>Coleoptera</taxon>
        <taxon>Polyphaga</taxon>
        <taxon>Cucujiformia</taxon>
        <taxon>Coccinelloidea</taxon>
        <taxon>Coccinellidae</taxon>
        <taxon>Epilachninae</taxon>
        <taxon>Epilachnini</taxon>
        <taxon>Henosepilachna</taxon>
    </lineage>
</organism>
<name>A0AAW1UXQ7_9CUCU</name>
<proteinExistence type="predicted"/>
<evidence type="ECO:0000313" key="2">
    <source>
        <dbReference type="Proteomes" id="UP001431783"/>
    </source>
</evidence>
<evidence type="ECO:0000313" key="1">
    <source>
        <dbReference type="EMBL" id="KAK9887215.1"/>
    </source>
</evidence>
<protein>
    <submittedName>
        <fullName evidence="1">Uncharacterized protein</fullName>
    </submittedName>
</protein>
<sequence length="115" mass="12571">MMNTIPYFQTWGNIGGSVCGGCAFLAEYDSWIFVNSEQYTSTTIHRSDTNIVGLQHEQRRTCHTVEVASASRAPACAGPHGTGLRGMHTIAQRACAACPLCYGCPRACLRNYAFY</sequence>
<dbReference type="Proteomes" id="UP001431783">
    <property type="component" value="Unassembled WGS sequence"/>
</dbReference>
<keyword evidence="2" id="KW-1185">Reference proteome</keyword>
<gene>
    <name evidence="1" type="ORF">WA026_021058</name>
</gene>
<dbReference type="AlphaFoldDB" id="A0AAW1UXQ7"/>
<dbReference type="EMBL" id="JARQZJ010000106">
    <property type="protein sequence ID" value="KAK9887215.1"/>
    <property type="molecule type" value="Genomic_DNA"/>
</dbReference>
<reference evidence="1 2" key="1">
    <citation type="submission" date="2023-03" db="EMBL/GenBank/DDBJ databases">
        <title>Genome insight into feeding habits of ladybird beetles.</title>
        <authorList>
            <person name="Li H.-S."/>
            <person name="Huang Y.-H."/>
            <person name="Pang H."/>
        </authorList>
    </citation>
    <scope>NUCLEOTIDE SEQUENCE [LARGE SCALE GENOMIC DNA]</scope>
    <source>
        <strain evidence="1">SYSU_2023b</strain>
        <tissue evidence="1">Whole body</tissue>
    </source>
</reference>
<accession>A0AAW1UXQ7</accession>
<comment type="caution">
    <text evidence="1">The sequence shown here is derived from an EMBL/GenBank/DDBJ whole genome shotgun (WGS) entry which is preliminary data.</text>
</comment>